<dbReference type="EC" id="2.7.7.19" evidence="5"/>
<evidence type="ECO:0000256" key="3">
    <source>
        <dbReference type="ARBA" id="ARBA00004496"/>
    </source>
</evidence>
<dbReference type="GO" id="GO:0005737">
    <property type="term" value="C:cytoplasm"/>
    <property type="evidence" value="ECO:0007669"/>
    <property type="project" value="UniProtKB-SubCell"/>
</dbReference>
<dbReference type="Pfam" id="PF22600">
    <property type="entry name" value="MTPAP-like_central"/>
    <property type="match status" value="1"/>
</dbReference>
<proteinExistence type="inferred from homology"/>
<dbReference type="InterPro" id="IPR002058">
    <property type="entry name" value="PAP_assoc"/>
</dbReference>
<dbReference type="GO" id="GO:0046872">
    <property type="term" value="F:metal ion binding"/>
    <property type="evidence" value="ECO:0007669"/>
    <property type="project" value="UniProtKB-KW"/>
</dbReference>
<evidence type="ECO:0000256" key="6">
    <source>
        <dbReference type="ARBA" id="ARBA00022490"/>
    </source>
</evidence>
<feature type="compositionally biased region" description="Polar residues" evidence="10">
    <location>
        <begin position="358"/>
        <end position="379"/>
    </location>
</feature>
<evidence type="ECO:0000256" key="7">
    <source>
        <dbReference type="ARBA" id="ARBA00022679"/>
    </source>
</evidence>
<evidence type="ECO:0000313" key="13">
    <source>
        <dbReference type="EMBL" id="KAG9695279.1"/>
    </source>
</evidence>
<keyword evidence="8" id="KW-0479">Metal-binding</keyword>
<evidence type="ECO:0000256" key="8">
    <source>
        <dbReference type="ARBA" id="ARBA00022723"/>
    </source>
</evidence>
<dbReference type="OrthoDB" id="407432at2759"/>
<comment type="cofactor">
    <cofactor evidence="2">
        <name>Mg(2+)</name>
        <dbReference type="ChEBI" id="CHEBI:18420"/>
    </cofactor>
</comment>
<feature type="domain" description="PAP-associated" evidence="11">
    <location>
        <begin position="581"/>
        <end position="652"/>
    </location>
</feature>
<dbReference type="GO" id="GO:0050265">
    <property type="term" value="F:RNA uridylyltransferase activity"/>
    <property type="evidence" value="ECO:0007669"/>
    <property type="project" value="TreeGrafter"/>
</dbReference>
<feature type="region of interest" description="Disordered" evidence="10">
    <location>
        <begin position="331"/>
        <end position="451"/>
    </location>
</feature>
<feature type="region of interest" description="Disordered" evidence="10">
    <location>
        <begin position="719"/>
        <end position="789"/>
    </location>
</feature>
<feature type="region of interest" description="Disordered" evidence="10">
    <location>
        <begin position="1"/>
        <end position="76"/>
    </location>
</feature>
<reference evidence="13" key="2">
    <citation type="submission" date="2021-08" db="EMBL/GenBank/DDBJ databases">
        <authorList>
            <person name="Gostincar C."/>
            <person name="Sun X."/>
            <person name="Song Z."/>
            <person name="Gunde-Cimerman N."/>
        </authorList>
    </citation>
    <scope>NUCLEOTIDE SEQUENCE</scope>
    <source>
        <strain evidence="13">EXF-9911</strain>
    </source>
</reference>
<dbReference type="GO" id="GO:1990817">
    <property type="term" value="F:poly(A) RNA polymerase activity"/>
    <property type="evidence" value="ECO:0007669"/>
    <property type="project" value="UniProtKB-EC"/>
</dbReference>
<comment type="similarity">
    <text evidence="4">Belongs to the DNA polymerase type-B-like family.</text>
</comment>
<dbReference type="InterPro" id="IPR054708">
    <property type="entry name" value="MTPAP-like_central"/>
</dbReference>
<keyword evidence="7" id="KW-0808">Transferase</keyword>
<comment type="cofactor">
    <cofactor evidence="1">
        <name>Mn(2+)</name>
        <dbReference type="ChEBI" id="CHEBI:29035"/>
    </cofactor>
</comment>
<dbReference type="GO" id="GO:0010605">
    <property type="term" value="P:negative regulation of macromolecule metabolic process"/>
    <property type="evidence" value="ECO:0007669"/>
    <property type="project" value="UniProtKB-ARBA"/>
</dbReference>
<dbReference type="SUPFAM" id="SSF81301">
    <property type="entry name" value="Nucleotidyltransferase"/>
    <property type="match status" value="1"/>
</dbReference>
<dbReference type="Gene3D" id="1.10.1410.10">
    <property type="match status" value="1"/>
</dbReference>
<comment type="caution">
    <text evidence="13">The sequence shown here is derived from an EMBL/GenBank/DDBJ whole genome shotgun (WGS) entry which is preliminary data.</text>
</comment>
<evidence type="ECO:0000256" key="5">
    <source>
        <dbReference type="ARBA" id="ARBA00012388"/>
    </source>
</evidence>
<feature type="compositionally biased region" description="Basic and acidic residues" evidence="10">
    <location>
        <begin position="331"/>
        <end position="340"/>
    </location>
</feature>
<feature type="domain" description="Poly(A) RNA polymerase mitochondrial-like central palm" evidence="12">
    <location>
        <begin position="200"/>
        <end position="313"/>
    </location>
</feature>
<dbReference type="EMBL" id="JAHFXF010000135">
    <property type="protein sequence ID" value="KAG9695279.1"/>
    <property type="molecule type" value="Genomic_DNA"/>
</dbReference>
<dbReference type="GO" id="GO:0031123">
    <property type="term" value="P:RNA 3'-end processing"/>
    <property type="evidence" value="ECO:0007669"/>
    <property type="project" value="TreeGrafter"/>
</dbReference>
<evidence type="ECO:0000259" key="11">
    <source>
        <dbReference type="Pfam" id="PF03828"/>
    </source>
</evidence>
<evidence type="ECO:0000256" key="4">
    <source>
        <dbReference type="ARBA" id="ARBA00008593"/>
    </source>
</evidence>
<dbReference type="Pfam" id="PF03828">
    <property type="entry name" value="PAP_assoc"/>
    <property type="match status" value="1"/>
</dbReference>
<dbReference type="PANTHER" id="PTHR12271">
    <property type="entry name" value="POLY A POLYMERASE CID PAP -RELATED"/>
    <property type="match status" value="1"/>
</dbReference>
<evidence type="ECO:0000256" key="2">
    <source>
        <dbReference type="ARBA" id="ARBA00001946"/>
    </source>
</evidence>
<feature type="non-terminal residue" evidence="13">
    <location>
        <position position="789"/>
    </location>
</feature>
<dbReference type="Proteomes" id="UP000779574">
    <property type="component" value="Unassembled WGS sequence"/>
</dbReference>
<evidence type="ECO:0000256" key="1">
    <source>
        <dbReference type="ARBA" id="ARBA00001936"/>
    </source>
</evidence>
<keyword evidence="9" id="KW-0460">Magnesium</keyword>
<feature type="compositionally biased region" description="Low complexity" evidence="10">
    <location>
        <begin position="741"/>
        <end position="769"/>
    </location>
</feature>
<evidence type="ECO:0000259" key="12">
    <source>
        <dbReference type="Pfam" id="PF22600"/>
    </source>
</evidence>
<dbReference type="Gene3D" id="3.30.460.10">
    <property type="entry name" value="Beta Polymerase, domain 2"/>
    <property type="match status" value="1"/>
</dbReference>
<evidence type="ECO:0000256" key="9">
    <source>
        <dbReference type="ARBA" id="ARBA00022842"/>
    </source>
</evidence>
<protein>
    <recommendedName>
        <fullName evidence="5">polynucleotide adenylyltransferase</fullName>
        <ecNumber evidence="5">2.7.7.19</ecNumber>
    </recommendedName>
</protein>
<gene>
    <name evidence="13" type="ORF">KCU76_g4600</name>
</gene>
<reference evidence="13" key="1">
    <citation type="journal article" date="2021" name="J Fungi (Basel)">
        <title>Virulence traits and population genomics of the black yeast Aureobasidium melanogenum.</title>
        <authorList>
            <person name="Cernosa A."/>
            <person name="Sun X."/>
            <person name="Gostincar C."/>
            <person name="Fang C."/>
            <person name="Gunde-Cimerman N."/>
            <person name="Song Z."/>
        </authorList>
    </citation>
    <scope>NUCLEOTIDE SEQUENCE</scope>
    <source>
        <strain evidence="13">EXF-9911</strain>
    </source>
</reference>
<feature type="region of interest" description="Disordered" evidence="10">
    <location>
        <begin position="96"/>
        <end position="175"/>
    </location>
</feature>
<feature type="compositionally biased region" description="Basic residues" evidence="10">
    <location>
        <begin position="154"/>
        <end position="168"/>
    </location>
</feature>
<sequence>MPSHLPEMDQGSSYASQKLEDQLRDMIMNNRTPQQHTDPRVLPQPSHMAHGYPSRVPPGFRGPPMTAQPRYSNNIPMDRQQDFSQFLQQHHATAPVPVQPRHAPPQTHNNNNNNNNNFRAQPPHRNYNPPPMDPNAFDRPPHQGPRSHQPYSQHRPHQNQHQHHHQHQQRQLYQPQSRLQQTNNPYLERQTSFLDSLANQEISNTQMLDSEIELKDAFRLKLQRIFENLKSPDPENPLPSVELASFGSLSSGFATAGSDMDLAIVTSSEHDLSQRFSSHENGLPRVLEKELLDNGIGARLLTRTRVPIIKICELPTPELLDALRESREKWDNLPEDEKYATSKPSTNETATEKDAPDTQASPSQPEYKTGGNEPSVQSDVDSRAKESADGVAPLVESTQALQIDSKASSSPSEVTSKSENTQQPHQQQSQDKQANRQRNERSWRREKAAGPLDFPKDGVGIQCDINFFNPLGIHNTQMLRCYSKCDPRVRPMVLFIKSWAKRRKINSSYSGTLSSYGYVLMVLHYLVNVANPPVLPNLQHEAEANGLPPTTIDGYEVRFFDQEDMIASRASQGAITQNKESLGNLLVGFFRYYAVNSGGFFWTRDVLSLRTRGGIVSKLEKGWTGAKTEVGDNKEVRHRYLFAIEDPFETTHNVARTVTHNGIVAIRDEFRRAWRIIGAIGRNREEPEGGLFDELTEAEEQGPASTAPPPTVNKVQAYGQQFPSLAGGSANTAAAQNPRSPVHAPAQPVQAAQPSAQALAQEAAPSQPEVAPPAPRGKGRRQKFVPLNL</sequence>
<feature type="compositionally biased region" description="Polar residues" evidence="10">
    <location>
        <begin position="719"/>
        <end position="739"/>
    </location>
</feature>
<feature type="compositionally biased region" description="Low complexity" evidence="10">
    <location>
        <begin position="405"/>
        <end position="432"/>
    </location>
</feature>
<evidence type="ECO:0000313" key="14">
    <source>
        <dbReference type="Proteomes" id="UP000779574"/>
    </source>
</evidence>
<evidence type="ECO:0000256" key="10">
    <source>
        <dbReference type="SAM" id="MobiDB-lite"/>
    </source>
</evidence>
<dbReference type="InterPro" id="IPR043519">
    <property type="entry name" value="NT_sf"/>
</dbReference>
<comment type="subcellular location">
    <subcellularLocation>
        <location evidence="3">Cytoplasm</location>
    </subcellularLocation>
</comment>
<organism evidence="13 14">
    <name type="scientific">Aureobasidium melanogenum</name>
    <name type="common">Aureobasidium pullulans var. melanogenum</name>
    <dbReference type="NCBI Taxonomy" id="46634"/>
    <lineage>
        <taxon>Eukaryota</taxon>
        <taxon>Fungi</taxon>
        <taxon>Dikarya</taxon>
        <taxon>Ascomycota</taxon>
        <taxon>Pezizomycotina</taxon>
        <taxon>Dothideomycetes</taxon>
        <taxon>Dothideomycetidae</taxon>
        <taxon>Dothideales</taxon>
        <taxon>Saccotheciaceae</taxon>
        <taxon>Aureobasidium</taxon>
    </lineage>
</organism>
<dbReference type="AlphaFoldDB" id="A0A9P8JBU4"/>
<name>A0A9P8JBU4_AURME</name>
<feature type="compositionally biased region" description="Basic and acidic residues" evidence="10">
    <location>
        <begin position="433"/>
        <end position="448"/>
    </location>
</feature>
<keyword evidence="6" id="KW-0963">Cytoplasm</keyword>
<dbReference type="PANTHER" id="PTHR12271:SF40">
    <property type="entry name" value="POLY(A) RNA POLYMERASE GLD2"/>
    <property type="match status" value="1"/>
</dbReference>
<dbReference type="SUPFAM" id="SSF81631">
    <property type="entry name" value="PAP/OAS1 substrate-binding domain"/>
    <property type="match status" value="1"/>
</dbReference>
<accession>A0A9P8JBU4</accession>